<dbReference type="InterPro" id="IPR042099">
    <property type="entry name" value="ANL_N_sf"/>
</dbReference>
<dbReference type="Pfam" id="PF00501">
    <property type="entry name" value="AMP-binding"/>
    <property type="match status" value="1"/>
</dbReference>
<evidence type="ECO:0000313" key="5">
    <source>
        <dbReference type="Proteomes" id="UP001497392"/>
    </source>
</evidence>
<dbReference type="PANTHER" id="PTHR43201">
    <property type="entry name" value="ACYL-COA SYNTHETASE"/>
    <property type="match status" value="1"/>
</dbReference>
<dbReference type="Proteomes" id="UP001497392">
    <property type="component" value="Unassembled WGS sequence"/>
</dbReference>
<protein>
    <submittedName>
        <fullName evidence="4">G2022 protein</fullName>
    </submittedName>
</protein>
<accession>A0ABP1FMB3</accession>
<reference evidence="4 5" key="1">
    <citation type="submission" date="2024-06" db="EMBL/GenBank/DDBJ databases">
        <authorList>
            <person name="Kraege A."/>
            <person name="Thomma B."/>
        </authorList>
    </citation>
    <scope>NUCLEOTIDE SEQUENCE [LARGE SCALE GENOMIC DNA]</scope>
</reference>
<evidence type="ECO:0000259" key="2">
    <source>
        <dbReference type="Pfam" id="PF00501"/>
    </source>
</evidence>
<dbReference type="PROSITE" id="PS00455">
    <property type="entry name" value="AMP_BINDING"/>
    <property type="match status" value="1"/>
</dbReference>
<dbReference type="EMBL" id="CAXHTA020000003">
    <property type="protein sequence ID" value="CAL5220071.1"/>
    <property type="molecule type" value="Genomic_DNA"/>
</dbReference>
<comment type="caution">
    <text evidence="4">The sequence shown here is derived from an EMBL/GenBank/DDBJ whole genome shotgun (WGS) entry which is preliminary data.</text>
</comment>
<dbReference type="InterPro" id="IPR000873">
    <property type="entry name" value="AMP-dep_synth/lig_dom"/>
</dbReference>
<dbReference type="Gene3D" id="3.30.300.30">
    <property type="match status" value="1"/>
</dbReference>
<dbReference type="InterPro" id="IPR020845">
    <property type="entry name" value="AMP-binding_CS"/>
</dbReference>
<evidence type="ECO:0000313" key="4">
    <source>
        <dbReference type="EMBL" id="CAL5220071.1"/>
    </source>
</evidence>
<keyword evidence="5" id="KW-1185">Reference proteome</keyword>
<evidence type="ECO:0000259" key="3">
    <source>
        <dbReference type="Pfam" id="PF13193"/>
    </source>
</evidence>
<dbReference type="SUPFAM" id="SSF56801">
    <property type="entry name" value="Acetyl-CoA synthetase-like"/>
    <property type="match status" value="1"/>
</dbReference>
<gene>
    <name evidence="4" type="primary">g2022</name>
    <name evidence="4" type="ORF">VP750_LOCUS1730</name>
</gene>
<comment type="similarity">
    <text evidence="1">Belongs to the ATP-dependent AMP-binding enzyme family.</text>
</comment>
<proteinExistence type="inferred from homology"/>
<dbReference type="PANTHER" id="PTHR43201:SF8">
    <property type="entry name" value="ACYL-COA SYNTHETASE FAMILY MEMBER 3"/>
    <property type="match status" value="1"/>
</dbReference>
<dbReference type="InterPro" id="IPR045851">
    <property type="entry name" value="AMP-bd_C_sf"/>
</dbReference>
<dbReference type="Gene3D" id="3.40.50.12780">
    <property type="entry name" value="N-terminal domain of ligase-like"/>
    <property type="match status" value="1"/>
</dbReference>
<evidence type="ECO:0000256" key="1">
    <source>
        <dbReference type="ARBA" id="ARBA00006432"/>
    </source>
</evidence>
<feature type="domain" description="AMP-dependent synthetase/ligase" evidence="2">
    <location>
        <begin position="5"/>
        <end position="374"/>
    </location>
</feature>
<dbReference type="InterPro" id="IPR025110">
    <property type="entry name" value="AMP-bd_C"/>
</dbReference>
<organism evidence="4 5">
    <name type="scientific">Coccomyxa viridis</name>
    <dbReference type="NCBI Taxonomy" id="1274662"/>
    <lineage>
        <taxon>Eukaryota</taxon>
        <taxon>Viridiplantae</taxon>
        <taxon>Chlorophyta</taxon>
        <taxon>core chlorophytes</taxon>
        <taxon>Trebouxiophyceae</taxon>
        <taxon>Trebouxiophyceae incertae sedis</taxon>
        <taxon>Coccomyxaceae</taxon>
        <taxon>Coccomyxa</taxon>
    </lineage>
</organism>
<dbReference type="Pfam" id="PF13193">
    <property type="entry name" value="AMP-binding_C"/>
    <property type="match status" value="1"/>
</dbReference>
<feature type="domain" description="AMP-binding enzyme C-terminal" evidence="3">
    <location>
        <begin position="427"/>
        <end position="501"/>
    </location>
</feature>
<sequence>MEVLRSVSKHLARTAVVADGKSYRYKDILGRAQQTAETVRAFLSSNTNGTRGSPVGPCFAIMAPPGPQYVAATWASWLTGGVAVPLCLTHPAGELQYVLEDAKVSAVLTTHEHVATVTPLADKAGAKVLRIAESSQDAHEAQDLSSGLKPEQGALVVYTSGTTGRPKGALHTHSSLGAQIHALVTSWEWQPEDQILHCLPLHHVHGIINALYCAHAVGATVEFQPKFSPKAVWTALTREDDPVTVFMGVPTMYSHLLSFYDDMRSEDQEVARRATQRLRLTVSGSAACPLPIMQRWHALSGQWLLERYGMTETNMILSNPYSGERRAGFVGLPLPDVQVKAVPEDRAEASHDSGSQSETGELCVKGPNVFKEYLNKPEATAKAFDSEGWFRTGDIASLEGDPPYWRIVGRASVDIIKSRGYKISAPQIEDVILAHPGIAECAVMGAPDEALGEAVAAVIACKSKQVSLEELREWLAGKLPEYQLPSRMEVVENIPRNAMGKVNKKQLRKDFFGA</sequence>
<name>A0ABP1FMB3_9CHLO</name>
<dbReference type="CDD" id="cd05941">
    <property type="entry name" value="MCS"/>
    <property type="match status" value="1"/>
</dbReference>